<gene>
    <name evidence="2" type="ORF">N1028_05700</name>
</gene>
<dbReference type="PANTHER" id="PTHR35908:SF1">
    <property type="entry name" value="CONSERVED PROTEIN"/>
    <property type="match status" value="1"/>
</dbReference>
<feature type="domain" description="VOC" evidence="1">
    <location>
        <begin position="4"/>
        <end position="137"/>
    </location>
</feature>
<dbReference type="SUPFAM" id="SSF54593">
    <property type="entry name" value="Glyoxalase/Bleomycin resistance protein/Dihydroxybiphenyl dioxygenase"/>
    <property type="match status" value="1"/>
</dbReference>
<dbReference type="InterPro" id="IPR037523">
    <property type="entry name" value="VOC_core"/>
</dbReference>
<dbReference type="PROSITE" id="PS51819">
    <property type="entry name" value="VOC"/>
    <property type="match status" value="1"/>
</dbReference>
<comment type="caution">
    <text evidence="2">The sequence shown here is derived from an EMBL/GenBank/DDBJ whole genome shotgun (WGS) entry which is preliminary data.</text>
</comment>
<protein>
    <submittedName>
        <fullName evidence="2">VOC family protein</fullName>
    </submittedName>
</protein>
<dbReference type="Pfam" id="PF18029">
    <property type="entry name" value="Glyoxalase_6"/>
    <property type="match status" value="1"/>
</dbReference>
<dbReference type="InterPro" id="IPR041581">
    <property type="entry name" value="Glyoxalase_6"/>
</dbReference>
<dbReference type="RefSeq" id="WP_259525857.1">
    <property type="nucleotide sequence ID" value="NZ_JANLCK010000002.1"/>
</dbReference>
<proteinExistence type="predicted"/>
<dbReference type="PANTHER" id="PTHR35908">
    <property type="entry name" value="HYPOTHETICAL FUSION PROTEIN"/>
    <property type="match status" value="1"/>
</dbReference>
<dbReference type="Gene3D" id="3.10.180.10">
    <property type="entry name" value="2,3-Dihydroxybiphenyl 1,2-Dioxygenase, domain 1"/>
    <property type="match status" value="1"/>
</dbReference>
<evidence type="ECO:0000313" key="2">
    <source>
        <dbReference type="EMBL" id="MCS5725385.1"/>
    </source>
</evidence>
<dbReference type="InterPro" id="IPR029068">
    <property type="entry name" value="Glyas_Bleomycin-R_OHBP_Dase"/>
</dbReference>
<name>A0AA41XFQ0_9MICO</name>
<reference evidence="2" key="1">
    <citation type="submission" date="2022-08" db="EMBL/GenBank/DDBJ databases">
        <authorList>
            <person name="Deng Y."/>
            <person name="Han X.-F."/>
            <person name="Zhang Y.-Q."/>
        </authorList>
    </citation>
    <scope>NUCLEOTIDE SEQUENCE</scope>
    <source>
        <strain evidence="2">CPCC 203407</strain>
    </source>
</reference>
<dbReference type="AlphaFoldDB" id="A0AA41XFQ0"/>
<evidence type="ECO:0000259" key="1">
    <source>
        <dbReference type="PROSITE" id="PS51819"/>
    </source>
</evidence>
<organism evidence="2 3">
    <name type="scientific">Herbiconiux oxytropis</name>
    <dbReference type="NCBI Taxonomy" id="2970915"/>
    <lineage>
        <taxon>Bacteria</taxon>
        <taxon>Bacillati</taxon>
        <taxon>Actinomycetota</taxon>
        <taxon>Actinomycetes</taxon>
        <taxon>Micrococcales</taxon>
        <taxon>Microbacteriaceae</taxon>
        <taxon>Herbiconiux</taxon>
    </lineage>
</organism>
<dbReference type="CDD" id="cd06587">
    <property type="entry name" value="VOC"/>
    <property type="match status" value="1"/>
</dbReference>
<keyword evidence="3" id="KW-1185">Reference proteome</keyword>
<dbReference type="Proteomes" id="UP001165587">
    <property type="component" value="Unassembled WGS sequence"/>
</dbReference>
<sequence length="137" mass="14351">MIGSLDVVVLDCPDPAALAGFYAEVLGMRIVPDDEGPGDGGEDDAAEAGDGIDWVEIGRPGADSVLAFQRVADYTPPEWPGQRVPQQLHLDIRVDDLDTGEAALLALGATATGEGEETFRVYLDPAGHPFCLVSSAD</sequence>
<evidence type="ECO:0000313" key="3">
    <source>
        <dbReference type="Proteomes" id="UP001165587"/>
    </source>
</evidence>
<dbReference type="EMBL" id="JANLCK010000002">
    <property type="protein sequence ID" value="MCS5725385.1"/>
    <property type="molecule type" value="Genomic_DNA"/>
</dbReference>
<accession>A0AA41XFQ0</accession>